<name>A0ABN6D6I1_9BURK</name>
<accession>A0ABN6D6I1</accession>
<dbReference type="Gene3D" id="3.40.50.2300">
    <property type="match status" value="1"/>
</dbReference>
<dbReference type="Proteomes" id="UP000824366">
    <property type="component" value="Chromosome"/>
</dbReference>
<proteinExistence type="predicted"/>
<feature type="domain" description="HD-GYP" evidence="3">
    <location>
        <begin position="149"/>
        <end position="339"/>
    </location>
</feature>
<dbReference type="SUPFAM" id="SSF52172">
    <property type="entry name" value="CheY-like"/>
    <property type="match status" value="1"/>
</dbReference>
<dbReference type="Pfam" id="PF00072">
    <property type="entry name" value="Response_reg"/>
    <property type="match status" value="1"/>
</dbReference>
<dbReference type="SMART" id="SM00471">
    <property type="entry name" value="HDc"/>
    <property type="match status" value="1"/>
</dbReference>
<dbReference type="InterPro" id="IPR003607">
    <property type="entry name" value="HD/PDEase_dom"/>
</dbReference>
<evidence type="ECO:0000313" key="4">
    <source>
        <dbReference type="EMBL" id="BCO27597.1"/>
    </source>
</evidence>
<dbReference type="PANTHER" id="PTHR45228">
    <property type="entry name" value="CYCLIC DI-GMP PHOSPHODIESTERASE TM_0186-RELATED"/>
    <property type="match status" value="1"/>
</dbReference>
<evidence type="ECO:0000313" key="5">
    <source>
        <dbReference type="Proteomes" id="UP000824366"/>
    </source>
</evidence>
<dbReference type="CDD" id="cd00077">
    <property type="entry name" value="HDc"/>
    <property type="match status" value="1"/>
</dbReference>
<dbReference type="InterPro" id="IPR011006">
    <property type="entry name" value="CheY-like_superfamily"/>
</dbReference>
<dbReference type="InterPro" id="IPR001789">
    <property type="entry name" value="Sig_transdc_resp-reg_receiver"/>
</dbReference>
<dbReference type="InterPro" id="IPR037522">
    <property type="entry name" value="HD_GYP_dom"/>
</dbReference>
<organism evidence="4 5">
    <name type="scientific">Rhodoferax lithotrophicus</name>
    <dbReference type="NCBI Taxonomy" id="2798804"/>
    <lineage>
        <taxon>Bacteria</taxon>
        <taxon>Pseudomonadati</taxon>
        <taxon>Pseudomonadota</taxon>
        <taxon>Betaproteobacteria</taxon>
        <taxon>Burkholderiales</taxon>
        <taxon>Comamonadaceae</taxon>
        <taxon>Rhodoferax</taxon>
    </lineage>
</organism>
<evidence type="ECO:0000256" key="1">
    <source>
        <dbReference type="PROSITE-ProRule" id="PRU00169"/>
    </source>
</evidence>
<feature type="domain" description="Response regulatory" evidence="2">
    <location>
        <begin position="6"/>
        <end position="122"/>
    </location>
</feature>
<dbReference type="PROSITE" id="PS51832">
    <property type="entry name" value="HD_GYP"/>
    <property type="match status" value="1"/>
</dbReference>
<evidence type="ECO:0000259" key="2">
    <source>
        <dbReference type="PROSITE" id="PS50110"/>
    </source>
</evidence>
<gene>
    <name evidence="4" type="ORF">MIZ03_2486</name>
</gene>
<dbReference type="SMART" id="SM00448">
    <property type="entry name" value="REC"/>
    <property type="match status" value="1"/>
</dbReference>
<reference evidence="4 5" key="1">
    <citation type="journal article" date="2021" name="Microbiol. Spectr.">
        <title>A Single Bacterium Capable of Oxidation and Reduction of Iron at Circumneutral pH.</title>
        <authorList>
            <person name="Kato S."/>
            <person name="Ohkuma M."/>
        </authorList>
    </citation>
    <scope>NUCLEOTIDE SEQUENCE [LARGE SCALE GENOMIC DNA]</scope>
    <source>
        <strain evidence="4 5">MIZ03</strain>
    </source>
</reference>
<sequence length="339" mass="37811">MTSKAYILAVDDTPASLRLLTDILKAEGYEVRSAISGELALHAAAVQAPELILLDISMPHMNGFEVCQQLKKQPQTRDVPVIFVSAMSETLEKLKGFELGAVDYVTKPYQREELMARVRTHLELHRLRHSLEGIVEERTRSLVESEAKLRSTLLDTISAIAATVEMCDPYTAGHQRRVAQIAKAIAEELGLPPQQIEGIYLASVVHDVGKVKVPAEILSKPGKLTEYEFPLIKQHPQAGYDILKEVSFPWPIAQFVLQHHERMDGSGYPLGLKGDDILLEARIISVADVIEAMASHRPYRPGRGIEAALQEISDKRNVLFDCVVVDAALRLFREKNFTF</sequence>
<dbReference type="SUPFAM" id="SSF109604">
    <property type="entry name" value="HD-domain/PDEase-like"/>
    <property type="match status" value="1"/>
</dbReference>
<dbReference type="Pfam" id="PF13487">
    <property type="entry name" value="HD_5"/>
    <property type="match status" value="1"/>
</dbReference>
<dbReference type="InterPro" id="IPR052020">
    <property type="entry name" value="Cyclic_di-GMP/3'3'-cGAMP_PDE"/>
</dbReference>
<evidence type="ECO:0000259" key="3">
    <source>
        <dbReference type="PROSITE" id="PS51832"/>
    </source>
</evidence>
<protein>
    <submittedName>
        <fullName evidence="4">Cyclic di-GMP phosphodiesterase</fullName>
    </submittedName>
</protein>
<dbReference type="CDD" id="cd19920">
    <property type="entry name" value="REC_PA4781-like"/>
    <property type="match status" value="1"/>
</dbReference>
<feature type="modified residue" description="4-aspartylphosphate" evidence="1">
    <location>
        <position position="55"/>
    </location>
</feature>
<keyword evidence="1" id="KW-0597">Phosphoprotein</keyword>
<dbReference type="PANTHER" id="PTHR45228:SF1">
    <property type="entry name" value="CYCLIC DI-GMP PHOSPHODIESTERASE TM_0186"/>
    <property type="match status" value="1"/>
</dbReference>
<dbReference type="PROSITE" id="PS50110">
    <property type="entry name" value="RESPONSE_REGULATORY"/>
    <property type="match status" value="1"/>
</dbReference>
<keyword evidence="5" id="KW-1185">Reference proteome</keyword>
<dbReference type="RefSeq" id="WP_223903634.1">
    <property type="nucleotide sequence ID" value="NZ_AP024238.1"/>
</dbReference>
<dbReference type="Gene3D" id="1.10.3210.10">
    <property type="entry name" value="Hypothetical protein af1432"/>
    <property type="match status" value="1"/>
</dbReference>
<dbReference type="EMBL" id="AP024238">
    <property type="protein sequence ID" value="BCO27597.1"/>
    <property type="molecule type" value="Genomic_DNA"/>
</dbReference>